<name>A0A8S4R0L3_9NEOP</name>
<dbReference type="Gene3D" id="3.30.70.270">
    <property type="match status" value="1"/>
</dbReference>
<dbReference type="InterPro" id="IPR000477">
    <property type="entry name" value="RT_dom"/>
</dbReference>
<comment type="caution">
    <text evidence="2">The sequence shown here is derived from an EMBL/GenBank/DDBJ whole genome shotgun (WGS) entry which is preliminary data.</text>
</comment>
<evidence type="ECO:0000313" key="3">
    <source>
        <dbReference type="Proteomes" id="UP000838756"/>
    </source>
</evidence>
<dbReference type="OrthoDB" id="425681at2759"/>
<dbReference type="SUPFAM" id="SSF56672">
    <property type="entry name" value="DNA/RNA polymerases"/>
    <property type="match status" value="1"/>
</dbReference>
<dbReference type="Pfam" id="PF00078">
    <property type="entry name" value="RVT_1"/>
    <property type="match status" value="1"/>
</dbReference>
<gene>
    <name evidence="2" type="primary">jg21606</name>
    <name evidence="2" type="ORF">PAEG_LOCUS8660</name>
</gene>
<dbReference type="Proteomes" id="UP000838756">
    <property type="component" value="Unassembled WGS sequence"/>
</dbReference>
<dbReference type="InterPro" id="IPR043128">
    <property type="entry name" value="Rev_trsase/Diguanyl_cyclase"/>
</dbReference>
<organism evidence="2 3">
    <name type="scientific">Pararge aegeria aegeria</name>
    <dbReference type="NCBI Taxonomy" id="348720"/>
    <lineage>
        <taxon>Eukaryota</taxon>
        <taxon>Metazoa</taxon>
        <taxon>Ecdysozoa</taxon>
        <taxon>Arthropoda</taxon>
        <taxon>Hexapoda</taxon>
        <taxon>Insecta</taxon>
        <taxon>Pterygota</taxon>
        <taxon>Neoptera</taxon>
        <taxon>Endopterygota</taxon>
        <taxon>Lepidoptera</taxon>
        <taxon>Glossata</taxon>
        <taxon>Ditrysia</taxon>
        <taxon>Papilionoidea</taxon>
        <taxon>Nymphalidae</taxon>
        <taxon>Satyrinae</taxon>
        <taxon>Satyrini</taxon>
        <taxon>Parargina</taxon>
        <taxon>Pararge</taxon>
    </lineage>
</organism>
<sequence length="226" mass="25569">MSQVLKLFLNIIHEHIRAKCDEQLADSQFGFRAGVGTREALFAIQVLIQKCRDMQQDVYLCFIDYEKAFDRVLHDRLIAILHNIGLDGKDIRIIQNLYWNQRAKVRVGNEETEDVEIKRGVRQGCILSPTLFNLYSETIIAEAIEGLDCGVKINGRNINNIRYANDTVLIASSLEDIQRIVTRVNMCSENAGLRMNISKTKFMVISKNKVDNIGITVAGQKVGQVA</sequence>
<keyword evidence="3" id="KW-1185">Reference proteome</keyword>
<dbReference type="PROSITE" id="PS50878">
    <property type="entry name" value="RT_POL"/>
    <property type="match status" value="1"/>
</dbReference>
<dbReference type="GO" id="GO:0071897">
    <property type="term" value="P:DNA biosynthetic process"/>
    <property type="evidence" value="ECO:0007669"/>
    <property type="project" value="UniProtKB-ARBA"/>
</dbReference>
<accession>A0A8S4R0L3</accession>
<protein>
    <submittedName>
        <fullName evidence="2">Jg21606 protein</fullName>
    </submittedName>
</protein>
<evidence type="ECO:0000259" key="1">
    <source>
        <dbReference type="PROSITE" id="PS50878"/>
    </source>
</evidence>
<dbReference type="EMBL" id="CAKXAJ010024694">
    <property type="protein sequence ID" value="CAH2229174.1"/>
    <property type="molecule type" value="Genomic_DNA"/>
</dbReference>
<feature type="domain" description="Reverse transcriptase" evidence="1">
    <location>
        <begin position="1"/>
        <end position="217"/>
    </location>
</feature>
<evidence type="ECO:0000313" key="2">
    <source>
        <dbReference type="EMBL" id="CAH2229174.1"/>
    </source>
</evidence>
<dbReference type="InterPro" id="IPR043502">
    <property type="entry name" value="DNA/RNA_pol_sf"/>
</dbReference>
<dbReference type="CDD" id="cd01650">
    <property type="entry name" value="RT_nLTR_like"/>
    <property type="match status" value="1"/>
</dbReference>
<proteinExistence type="predicted"/>
<dbReference type="PANTHER" id="PTHR47027:SF8">
    <property type="entry name" value="RIBONUCLEASE H"/>
    <property type="match status" value="1"/>
</dbReference>
<reference evidence="2" key="1">
    <citation type="submission" date="2022-03" db="EMBL/GenBank/DDBJ databases">
        <authorList>
            <person name="Lindestad O."/>
        </authorList>
    </citation>
    <scope>NUCLEOTIDE SEQUENCE</scope>
</reference>
<dbReference type="AlphaFoldDB" id="A0A8S4R0L3"/>
<dbReference type="PANTHER" id="PTHR47027">
    <property type="entry name" value="REVERSE TRANSCRIPTASE DOMAIN-CONTAINING PROTEIN"/>
    <property type="match status" value="1"/>
</dbReference>